<evidence type="ECO:0000256" key="2">
    <source>
        <dbReference type="ARBA" id="ARBA00023015"/>
    </source>
</evidence>
<dbReference type="GO" id="GO:0016987">
    <property type="term" value="F:sigma factor activity"/>
    <property type="evidence" value="ECO:0007669"/>
    <property type="project" value="UniProtKB-KW"/>
</dbReference>
<organism evidence="8 9">
    <name type="scientific">Ktedonospora formicarum</name>
    <dbReference type="NCBI Taxonomy" id="2778364"/>
    <lineage>
        <taxon>Bacteria</taxon>
        <taxon>Bacillati</taxon>
        <taxon>Chloroflexota</taxon>
        <taxon>Ktedonobacteria</taxon>
        <taxon>Ktedonobacterales</taxon>
        <taxon>Ktedonobacteraceae</taxon>
        <taxon>Ktedonospora</taxon>
    </lineage>
</organism>
<dbReference type="InterPro" id="IPR014284">
    <property type="entry name" value="RNA_pol_sigma-70_dom"/>
</dbReference>
<dbReference type="InterPro" id="IPR036388">
    <property type="entry name" value="WH-like_DNA-bd_sf"/>
</dbReference>
<feature type="domain" description="RNA polymerase sigma-70 region 4" evidence="7">
    <location>
        <begin position="125"/>
        <end position="172"/>
    </location>
</feature>
<evidence type="ECO:0000256" key="1">
    <source>
        <dbReference type="ARBA" id="ARBA00010641"/>
    </source>
</evidence>
<comment type="similarity">
    <text evidence="1">Belongs to the sigma-70 factor family. ECF subfamily.</text>
</comment>
<protein>
    <submittedName>
        <fullName evidence="8">Uncharacterized protein</fullName>
    </submittedName>
</protein>
<dbReference type="GO" id="GO:0003677">
    <property type="term" value="F:DNA binding"/>
    <property type="evidence" value="ECO:0007669"/>
    <property type="project" value="UniProtKB-KW"/>
</dbReference>
<dbReference type="GO" id="GO:0006352">
    <property type="term" value="P:DNA-templated transcription initiation"/>
    <property type="evidence" value="ECO:0007669"/>
    <property type="project" value="InterPro"/>
</dbReference>
<dbReference type="InterPro" id="IPR007627">
    <property type="entry name" value="RNA_pol_sigma70_r2"/>
</dbReference>
<dbReference type="InterPro" id="IPR039425">
    <property type="entry name" value="RNA_pol_sigma-70-like"/>
</dbReference>
<dbReference type="PANTHER" id="PTHR43133">
    <property type="entry name" value="RNA POLYMERASE ECF-TYPE SIGMA FACTO"/>
    <property type="match status" value="1"/>
</dbReference>
<dbReference type="SUPFAM" id="SSF88946">
    <property type="entry name" value="Sigma2 domain of RNA polymerase sigma factors"/>
    <property type="match status" value="1"/>
</dbReference>
<dbReference type="SUPFAM" id="SSF88659">
    <property type="entry name" value="Sigma3 and sigma4 domains of RNA polymerase sigma factors"/>
    <property type="match status" value="1"/>
</dbReference>
<dbReference type="Pfam" id="PF04545">
    <property type="entry name" value="Sigma70_r4"/>
    <property type="match status" value="1"/>
</dbReference>
<dbReference type="InterPro" id="IPR013325">
    <property type="entry name" value="RNA_pol_sigma_r2"/>
</dbReference>
<dbReference type="InterPro" id="IPR007630">
    <property type="entry name" value="RNA_pol_sigma70_r4"/>
</dbReference>
<name>A0A8J3I7H7_9CHLR</name>
<feature type="domain" description="RNA polymerase sigma-70 region 2" evidence="6">
    <location>
        <begin position="29"/>
        <end position="83"/>
    </location>
</feature>
<dbReference type="Gene3D" id="1.10.1740.10">
    <property type="match status" value="1"/>
</dbReference>
<comment type="caution">
    <text evidence="8">The sequence shown here is derived from an EMBL/GenBank/DDBJ whole genome shotgun (WGS) entry which is preliminary data.</text>
</comment>
<evidence type="ECO:0000256" key="3">
    <source>
        <dbReference type="ARBA" id="ARBA00023082"/>
    </source>
</evidence>
<evidence type="ECO:0000256" key="5">
    <source>
        <dbReference type="ARBA" id="ARBA00023163"/>
    </source>
</evidence>
<accession>A0A8J3I7H7</accession>
<keyword evidence="4" id="KW-0238">DNA-binding</keyword>
<dbReference type="EMBL" id="BNJF01000002">
    <property type="protein sequence ID" value="GHO46834.1"/>
    <property type="molecule type" value="Genomic_DNA"/>
</dbReference>
<gene>
    <name evidence="8" type="ORF">KSX_49970</name>
</gene>
<evidence type="ECO:0000313" key="8">
    <source>
        <dbReference type="EMBL" id="GHO46834.1"/>
    </source>
</evidence>
<reference evidence="8" key="1">
    <citation type="submission" date="2020-10" db="EMBL/GenBank/DDBJ databases">
        <title>Taxonomic study of unclassified bacteria belonging to the class Ktedonobacteria.</title>
        <authorList>
            <person name="Yabe S."/>
            <person name="Wang C.M."/>
            <person name="Zheng Y."/>
            <person name="Sakai Y."/>
            <person name="Cavaletti L."/>
            <person name="Monciardini P."/>
            <person name="Donadio S."/>
        </authorList>
    </citation>
    <scope>NUCLEOTIDE SEQUENCE</scope>
    <source>
        <strain evidence="8">SOSP1-1</strain>
    </source>
</reference>
<dbReference type="NCBIfam" id="TIGR02937">
    <property type="entry name" value="sigma70-ECF"/>
    <property type="match status" value="1"/>
</dbReference>
<keyword evidence="5" id="KW-0804">Transcription</keyword>
<proteinExistence type="inferred from homology"/>
<evidence type="ECO:0000259" key="6">
    <source>
        <dbReference type="Pfam" id="PF04542"/>
    </source>
</evidence>
<evidence type="ECO:0000259" key="7">
    <source>
        <dbReference type="Pfam" id="PF04545"/>
    </source>
</evidence>
<sequence length="186" mass="21608">MQLVSSPPEPVETPVGQLYQRHWLGLLIAIRQHIPSEADAEDILLDVFLAAMEHSALFQISAQRQEAWLRRVAYNKCMDYHRRGIRRPAQSLHDDVAERLVDEKTLTPEQSLLHQEELTQLQEHLGSLSREQQEVLRLRFADELPCAQIAARMRKSEGAIRTMLSRTLNLLRGIYKQRREEGNCYE</sequence>
<dbReference type="InterPro" id="IPR013324">
    <property type="entry name" value="RNA_pol_sigma_r3/r4-like"/>
</dbReference>
<dbReference type="Pfam" id="PF04542">
    <property type="entry name" value="Sigma70_r2"/>
    <property type="match status" value="1"/>
</dbReference>
<keyword evidence="2" id="KW-0805">Transcription regulation</keyword>
<evidence type="ECO:0000313" key="9">
    <source>
        <dbReference type="Proteomes" id="UP000612362"/>
    </source>
</evidence>
<keyword evidence="9" id="KW-1185">Reference proteome</keyword>
<dbReference type="Proteomes" id="UP000612362">
    <property type="component" value="Unassembled WGS sequence"/>
</dbReference>
<evidence type="ECO:0000256" key="4">
    <source>
        <dbReference type="ARBA" id="ARBA00023125"/>
    </source>
</evidence>
<keyword evidence="3" id="KW-0731">Sigma factor</keyword>
<dbReference type="PANTHER" id="PTHR43133:SF51">
    <property type="entry name" value="RNA POLYMERASE SIGMA FACTOR"/>
    <property type="match status" value="1"/>
</dbReference>
<dbReference type="AlphaFoldDB" id="A0A8J3I7H7"/>
<dbReference type="Gene3D" id="1.10.10.10">
    <property type="entry name" value="Winged helix-like DNA-binding domain superfamily/Winged helix DNA-binding domain"/>
    <property type="match status" value="1"/>
</dbReference>